<protein>
    <submittedName>
        <fullName evidence="2">Non-specific lipid-transfer protein</fullName>
    </submittedName>
</protein>
<evidence type="ECO:0000259" key="1">
    <source>
        <dbReference type="Pfam" id="PF02036"/>
    </source>
</evidence>
<comment type="caution">
    <text evidence="2">The sequence shown here is derived from an EMBL/GenBank/DDBJ whole genome shotgun (WGS) entry which is preliminary data.</text>
</comment>
<dbReference type="EMBL" id="PGGS01000300">
    <property type="protein sequence ID" value="PNH05509.1"/>
    <property type="molecule type" value="Genomic_DNA"/>
</dbReference>
<proteinExistence type="predicted"/>
<gene>
    <name evidence="3" type="ORF">TSOC_008224</name>
    <name evidence="2" type="ORF">TSOC_008226</name>
</gene>
<name>A0A2J7ZZ15_9CHLO</name>
<dbReference type="InterPro" id="IPR036527">
    <property type="entry name" value="SCP2_sterol-bd_dom_sf"/>
</dbReference>
<dbReference type="PANTHER" id="PTHR10094:SF25">
    <property type="entry name" value="SCP2 STEROL-BINDING DOMAIN-CONTAINING PROTEIN 1"/>
    <property type="match status" value="1"/>
</dbReference>
<organism evidence="2 4">
    <name type="scientific">Tetrabaena socialis</name>
    <dbReference type="NCBI Taxonomy" id="47790"/>
    <lineage>
        <taxon>Eukaryota</taxon>
        <taxon>Viridiplantae</taxon>
        <taxon>Chlorophyta</taxon>
        <taxon>core chlorophytes</taxon>
        <taxon>Chlorophyceae</taxon>
        <taxon>CS clade</taxon>
        <taxon>Chlamydomonadales</taxon>
        <taxon>Tetrabaenaceae</taxon>
        <taxon>Tetrabaena</taxon>
    </lineage>
</organism>
<evidence type="ECO:0000313" key="2">
    <source>
        <dbReference type="EMBL" id="PNH05507.1"/>
    </source>
</evidence>
<accession>A0A2J7ZZ15</accession>
<dbReference type="Gene3D" id="3.30.1050.10">
    <property type="entry name" value="SCP2 sterol-binding domain"/>
    <property type="match status" value="1"/>
</dbReference>
<dbReference type="OrthoDB" id="3592703at2759"/>
<dbReference type="AlphaFoldDB" id="A0A2J7ZZ15"/>
<sequence>MTLQGVVVFKIDDEDWTLDLSEGTAGALYAGAPKSGDAPDLTLTLSDANFAQLVMGKLNPQQAFLMRKLKISGSMGMAMKLQPILDAAQPKAKM</sequence>
<dbReference type="Proteomes" id="UP000236333">
    <property type="component" value="Unassembled WGS sequence"/>
</dbReference>
<keyword evidence="4" id="KW-1185">Reference proteome</keyword>
<evidence type="ECO:0000313" key="4">
    <source>
        <dbReference type="Proteomes" id="UP000236333"/>
    </source>
</evidence>
<dbReference type="SUPFAM" id="SSF55718">
    <property type="entry name" value="SCP-like"/>
    <property type="match status" value="1"/>
</dbReference>
<feature type="domain" description="SCP2" evidence="1">
    <location>
        <begin position="3"/>
        <end position="86"/>
    </location>
</feature>
<dbReference type="InterPro" id="IPR003033">
    <property type="entry name" value="SCP2_sterol-bd_dom"/>
</dbReference>
<dbReference type="GO" id="GO:0005829">
    <property type="term" value="C:cytosol"/>
    <property type="evidence" value="ECO:0007669"/>
    <property type="project" value="TreeGrafter"/>
</dbReference>
<dbReference type="EMBL" id="PGGS01000300">
    <property type="protein sequence ID" value="PNH05507.1"/>
    <property type="molecule type" value="Genomic_DNA"/>
</dbReference>
<evidence type="ECO:0000313" key="3">
    <source>
        <dbReference type="EMBL" id="PNH05509.1"/>
    </source>
</evidence>
<reference evidence="2 4" key="1">
    <citation type="journal article" date="2017" name="Mol. Biol. Evol.">
        <title>The 4-celled Tetrabaena socialis nuclear genome reveals the essential components for genetic control of cell number at the origin of multicellularity in the volvocine lineage.</title>
        <authorList>
            <person name="Featherston J."/>
            <person name="Arakaki Y."/>
            <person name="Hanschen E.R."/>
            <person name="Ferris P.J."/>
            <person name="Michod R.E."/>
            <person name="Olson B.J.S.C."/>
            <person name="Nozaki H."/>
            <person name="Durand P.M."/>
        </authorList>
    </citation>
    <scope>NUCLEOTIDE SEQUENCE [LARGE SCALE GENOMIC DNA]</scope>
    <source>
        <strain evidence="2 4">NIES-571</strain>
    </source>
</reference>
<dbReference type="Pfam" id="PF02036">
    <property type="entry name" value="SCP2"/>
    <property type="match status" value="1"/>
</dbReference>
<dbReference type="PANTHER" id="PTHR10094">
    <property type="entry name" value="STEROL CARRIER PROTEIN 2 SCP-2 FAMILY PROTEIN"/>
    <property type="match status" value="1"/>
</dbReference>